<protein>
    <recommendedName>
        <fullName evidence="3">F-box domain-containing protein</fullName>
    </recommendedName>
</protein>
<dbReference type="InterPro" id="IPR032675">
    <property type="entry name" value="LRR_dom_sf"/>
</dbReference>
<keyword evidence="2" id="KW-1185">Reference proteome</keyword>
<organism evidence="1 2">
    <name type="scientific">Mycena rosella</name>
    <name type="common">Pink bonnet</name>
    <name type="synonym">Agaricus rosellus</name>
    <dbReference type="NCBI Taxonomy" id="1033263"/>
    <lineage>
        <taxon>Eukaryota</taxon>
        <taxon>Fungi</taxon>
        <taxon>Dikarya</taxon>
        <taxon>Basidiomycota</taxon>
        <taxon>Agaricomycotina</taxon>
        <taxon>Agaricomycetes</taxon>
        <taxon>Agaricomycetidae</taxon>
        <taxon>Agaricales</taxon>
        <taxon>Marasmiineae</taxon>
        <taxon>Mycenaceae</taxon>
        <taxon>Mycena</taxon>
    </lineage>
</organism>
<name>A0AAD7D7B0_MYCRO</name>
<dbReference type="EMBL" id="JARKIE010000112">
    <property type="protein sequence ID" value="KAJ7682983.1"/>
    <property type="molecule type" value="Genomic_DNA"/>
</dbReference>
<sequence length="431" mass="47805">MYPVLTLPVEIVDEIFLHCLPILPHPDGSSWTWACESLPPATNEVPLLLSSICSAWRAIALSSPSLWTSLALHFESVPSYSQASHDRASLCQTWLSRSRELPLHLSLRYRYPDVVPPTSIDSQSEDGDTVLDVLRKCSLRWKTLRISVQRGDFDRLCRQLNGRIPLLDTLCVDIVEGGTSHNSGWIQVFWDAPALQNLSIATPSWFLFLPMHLPVNRLKRLCVTRFAFATFLLSLAPHIQECSVYLDREGEREILPFEPVPHAGLRSLRLLRGERHGLLLDCLAVPALQILELTLGSEDQAHFINFMARSSCPLQILSLSSCGEISADALLRCLAATPSLTELTMDLTYADHAHNMPDALISTLLTTLRISGVPDTAYRGLAEMLATSSLRDFTMEAYECAGPDLKAIQALKALAFSGMGISLSVDGYIWV</sequence>
<evidence type="ECO:0000313" key="2">
    <source>
        <dbReference type="Proteomes" id="UP001221757"/>
    </source>
</evidence>
<dbReference type="SUPFAM" id="SSF52047">
    <property type="entry name" value="RNI-like"/>
    <property type="match status" value="1"/>
</dbReference>
<evidence type="ECO:0008006" key="3">
    <source>
        <dbReference type="Google" id="ProtNLM"/>
    </source>
</evidence>
<proteinExistence type="predicted"/>
<comment type="caution">
    <text evidence="1">The sequence shown here is derived from an EMBL/GenBank/DDBJ whole genome shotgun (WGS) entry which is preliminary data.</text>
</comment>
<accession>A0AAD7D7B0</accession>
<dbReference type="AlphaFoldDB" id="A0AAD7D7B0"/>
<evidence type="ECO:0000313" key="1">
    <source>
        <dbReference type="EMBL" id="KAJ7682983.1"/>
    </source>
</evidence>
<dbReference type="Proteomes" id="UP001221757">
    <property type="component" value="Unassembled WGS sequence"/>
</dbReference>
<gene>
    <name evidence="1" type="ORF">B0H17DRAFT_1074881</name>
</gene>
<dbReference type="Gene3D" id="3.80.10.10">
    <property type="entry name" value="Ribonuclease Inhibitor"/>
    <property type="match status" value="1"/>
</dbReference>
<reference evidence="1" key="1">
    <citation type="submission" date="2023-03" db="EMBL/GenBank/DDBJ databases">
        <title>Massive genome expansion in bonnet fungi (Mycena s.s.) driven by repeated elements and novel gene families across ecological guilds.</title>
        <authorList>
            <consortium name="Lawrence Berkeley National Laboratory"/>
            <person name="Harder C.B."/>
            <person name="Miyauchi S."/>
            <person name="Viragh M."/>
            <person name="Kuo A."/>
            <person name="Thoen E."/>
            <person name="Andreopoulos B."/>
            <person name="Lu D."/>
            <person name="Skrede I."/>
            <person name="Drula E."/>
            <person name="Henrissat B."/>
            <person name="Morin E."/>
            <person name="Kohler A."/>
            <person name="Barry K."/>
            <person name="LaButti K."/>
            <person name="Morin E."/>
            <person name="Salamov A."/>
            <person name="Lipzen A."/>
            <person name="Mereny Z."/>
            <person name="Hegedus B."/>
            <person name="Baldrian P."/>
            <person name="Stursova M."/>
            <person name="Weitz H."/>
            <person name="Taylor A."/>
            <person name="Grigoriev I.V."/>
            <person name="Nagy L.G."/>
            <person name="Martin F."/>
            <person name="Kauserud H."/>
        </authorList>
    </citation>
    <scope>NUCLEOTIDE SEQUENCE</scope>
    <source>
        <strain evidence="1">CBHHK067</strain>
    </source>
</reference>